<keyword evidence="6" id="KW-1185">Reference proteome</keyword>
<dbReference type="GO" id="GO:0006950">
    <property type="term" value="P:response to stress"/>
    <property type="evidence" value="ECO:0007669"/>
    <property type="project" value="TreeGrafter"/>
</dbReference>
<proteinExistence type="predicted"/>
<keyword evidence="1" id="KW-0805">Transcription regulation</keyword>
<dbReference type="EMBL" id="JAAVXB010000003">
    <property type="protein sequence ID" value="NKF22057.1"/>
    <property type="molecule type" value="Genomic_DNA"/>
</dbReference>
<evidence type="ECO:0000313" key="6">
    <source>
        <dbReference type="Proteomes" id="UP000653472"/>
    </source>
</evidence>
<reference evidence="5" key="1">
    <citation type="submission" date="2020-03" db="EMBL/GenBank/DDBJ databases">
        <title>Solimonas marina sp. nov., isolated from deep seawater of the Pacific Ocean.</title>
        <authorList>
            <person name="Liu X."/>
            <person name="Lai Q."/>
            <person name="Sun F."/>
            <person name="Gai Y."/>
            <person name="Li G."/>
            <person name="Shao Z."/>
        </authorList>
    </citation>
    <scope>NUCLEOTIDE SEQUENCE</scope>
    <source>
        <strain evidence="5">C16B3</strain>
    </source>
</reference>
<gene>
    <name evidence="5" type="ORF">G7Y82_06985</name>
</gene>
<keyword evidence="3" id="KW-0804">Transcription</keyword>
<dbReference type="InterPro" id="IPR000835">
    <property type="entry name" value="HTH_MarR-typ"/>
</dbReference>
<evidence type="ECO:0000256" key="2">
    <source>
        <dbReference type="ARBA" id="ARBA00023125"/>
    </source>
</evidence>
<dbReference type="SUPFAM" id="SSF46785">
    <property type="entry name" value="Winged helix' DNA-binding domain"/>
    <property type="match status" value="1"/>
</dbReference>
<evidence type="ECO:0000259" key="4">
    <source>
        <dbReference type="PROSITE" id="PS50995"/>
    </source>
</evidence>
<accession>A0A970B482</accession>
<dbReference type="AlphaFoldDB" id="A0A970B482"/>
<dbReference type="Gene3D" id="1.10.10.10">
    <property type="entry name" value="Winged helix-like DNA-binding domain superfamily/Winged helix DNA-binding domain"/>
    <property type="match status" value="1"/>
</dbReference>
<keyword evidence="2" id="KW-0238">DNA-binding</keyword>
<sequence length="150" mass="17160">MKAPPPPTTTSSMLMEVGRLIREDFRRRAEHLKLTQSQTLALAHLHKNPGISQVTLAERLEVHPVTITQLVDRLQRAGWVRREVHEDDRRAFRLYVTDKADPILEEVWKIAAQAREHALSGLSRTERDQLDSLLGRMKNNLVGAPTDRSE</sequence>
<protein>
    <submittedName>
        <fullName evidence="5">MarR family transcriptional regulator</fullName>
    </submittedName>
</protein>
<feature type="domain" description="HTH marR-type" evidence="4">
    <location>
        <begin position="10"/>
        <end position="139"/>
    </location>
</feature>
<dbReference type="PANTHER" id="PTHR33164:SF64">
    <property type="entry name" value="TRANSCRIPTIONAL REGULATOR SLYA"/>
    <property type="match status" value="1"/>
</dbReference>
<dbReference type="PRINTS" id="PR00598">
    <property type="entry name" value="HTHMARR"/>
</dbReference>
<dbReference type="Pfam" id="PF01047">
    <property type="entry name" value="MarR"/>
    <property type="match status" value="1"/>
</dbReference>
<dbReference type="InterPro" id="IPR039422">
    <property type="entry name" value="MarR/SlyA-like"/>
</dbReference>
<dbReference type="PANTHER" id="PTHR33164">
    <property type="entry name" value="TRANSCRIPTIONAL REGULATOR, MARR FAMILY"/>
    <property type="match status" value="1"/>
</dbReference>
<organism evidence="5 6">
    <name type="scientific">Solimonas marina</name>
    <dbReference type="NCBI Taxonomy" id="2714601"/>
    <lineage>
        <taxon>Bacteria</taxon>
        <taxon>Pseudomonadati</taxon>
        <taxon>Pseudomonadota</taxon>
        <taxon>Gammaproteobacteria</taxon>
        <taxon>Nevskiales</taxon>
        <taxon>Nevskiaceae</taxon>
        <taxon>Solimonas</taxon>
    </lineage>
</organism>
<evidence type="ECO:0000256" key="3">
    <source>
        <dbReference type="ARBA" id="ARBA00023163"/>
    </source>
</evidence>
<dbReference type="GO" id="GO:0003700">
    <property type="term" value="F:DNA-binding transcription factor activity"/>
    <property type="evidence" value="ECO:0007669"/>
    <property type="project" value="InterPro"/>
</dbReference>
<dbReference type="SMART" id="SM00347">
    <property type="entry name" value="HTH_MARR"/>
    <property type="match status" value="1"/>
</dbReference>
<dbReference type="InterPro" id="IPR036390">
    <property type="entry name" value="WH_DNA-bd_sf"/>
</dbReference>
<dbReference type="PROSITE" id="PS50995">
    <property type="entry name" value="HTH_MARR_2"/>
    <property type="match status" value="1"/>
</dbReference>
<dbReference type="InterPro" id="IPR036388">
    <property type="entry name" value="WH-like_DNA-bd_sf"/>
</dbReference>
<comment type="caution">
    <text evidence="5">The sequence shown here is derived from an EMBL/GenBank/DDBJ whole genome shotgun (WGS) entry which is preliminary data.</text>
</comment>
<dbReference type="Proteomes" id="UP000653472">
    <property type="component" value="Unassembled WGS sequence"/>
</dbReference>
<dbReference type="GO" id="GO:0003677">
    <property type="term" value="F:DNA binding"/>
    <property type="evidence" value="ECO:0007669"/>
    <property type="project" value="UniProtKB-KW"/>
</dbReference>
<evidence type="ECO:0000313" key="5">
    <source>
        <dbReference type="EMBL" id="NKF22057.1"/>
    </source>
</evidence>
<evidence type="ECO:0000256" key="1">
    <source>
        <dbReference type="ARBA" id="ARBA00023015"/>
    </source>
</evidence>
<name>A0A970B482_9GAMM</name>
<dbReference type="RefSeq" id="WP_168147314.1">
    <property type="nucleotide sequence ID" value="NZ_JAAVXB010000003.1"/>
</dbReference>